<evidence type="ECO:0000256" key="2">
    <source>
        <dbReference type="ARBA" id="ARBA00007349"/>
    </source>
</evidence>
<feature type="transmembrane region" description="Helical" evidence="6">
    <location>
        <begin position="15"/>
        <end position="35"/>
    </location>
</feature>
<dbReference type="AlphaFoldDB" id="A0AAJ3YWI0"/>
<sequence>MTKEKDPEKKPEVRFIPLIITIAAGIIIWFIPVPAGLHPKAWHLFAIFVATIIGFISKPLPMGSIAIFALAVTALTGTLSIEETLSGFGNKTIWLIVIAFFISRGFIKTGLGARIAYMFVRVFGKKTLGLSYSLLFSDLILAPAIPSNTARAGGIIFPIIHSLSETFGSTPDNGTERKIGAFLLKVGFQGNLITSAMFLTAMAANPLIAKLAHDVAGVNMTWTSWALASIVPGIVSLIVTPLVIYKLYPPEIKETPDAAGIATNKLKEMGPFKRSELFMVIVFFLVLFLWIFGSRANIDATTTALIGLSVLFLTQVLTWDDIKKEQGAWDTLIWFATLLMLASFLNTLGMVGWFSDMMKSFVSGFPWMTAFLVLILVYFYSHYFFASATAHISAMYSAFFAVTVAAGAPPLLSAFALAFFSNLFGCTTHYGAGAAPVFFGAGYIPEGKWWFIGFILSLVHLVVWLVVGGLWWKVLGMW</sequence>
<dbReference type="GO" id="GO:0016020">
    <property type="term" value="C:membrane"/>
    <property type="evidence" value="ECO:0007669"/>
    <property type="project" value="UniProtKB-SubCell"/>
</dbReference>
<protein>
    <submittedName>
        <fullName evidence="7">Anion permease</fullName>
    </submittedName>
</protein>
<keyword evidence="3 6" id="KW-0812">Transmembrane</keyword>
<feature type="transmembrane region" description="Helical" evidence="6">
    <location>
        <begin position="300"/>
        <end position="319"/>
    </location>
</feature>
<keyword evidence="5 6" id="KW-0472">Membrane</keyword>
<dbReference type="Pfam" id="PF00939">
    <property type="entry name" value="Na_sulph_symp"/>
    <property type="match status" value="1"/>
</dbReference>
<dbReference type="GeneID" id="82851918"/>
<gene>
    <name evidence="7" type="ORF">EQZ20_04390</name>
</gene>
<keyword evidence="4 6" id="KW-1133">Transmembrane helix</keyword>
<feature type="transmembrane region" description="Helical" evidence="6">
    <location>
        <begin position="93"/>
        <end position="117"/>
    </location>
</feature>
<dbReference type="PIRSF" id="PIRSF002457">
    <property type="entry name" value="DASS"/>
    <property type="match status" value="1"/>
</dbReference>
<accession>A0AAJ3YWI0</accession>
<dbReference type="KEGG" id="bgy:BGLY_0792"/>
<dbReference type="NCBIfam" id="TIGR00785">
    <property type="entry name" value="dass"/>
    <property type="match status" value="1"/>
</dbReference>
<reference evidence="7 8" key="1">
    <citation type="submission" date="2019-01" db="EMBL/GenBank/DDBJ databases">
        <title>Genome sequence of Bacillus glycinifermentans SRCM103574.</title>
        <authorList>
            <person name="Kong H.-J."/>
            <person name="Jeong S.-Y."/>
            <person name="Jeong D.-Y."/>
        </authorList>
    </citation>
    <scope>NUCLEOTIDE SEQUENCE [LARGE SCALE GENOMIC DNA]</scope>
    <source>
        <strain evidence="7 8">SRCM103574</strain>
    </source>
</reference>
<dbReference type="GO" id="GO:0022857">
    <property type="term" value="F:transmembrane transporter activity"/>
    <property type="evidence" value="ECO:0007669"/>
    <property type="project" value="InterPro"/>
</dbReference>
<feature type="transmembrane region" description="Helical" evidence="6">
    <location>
        <begin position="224"/>
        <end position="245"/>
    </location>
</feature>
<feature type="transmembrane region" description="Helical" evidence="6">
    <location>
        <begin position="398"/>
        <end position="420"/>
    </location>
</feature>
<evidence type="ECO:0000313" key="8">
    <source>
        <dbReference type="Proteomes" id="UP000288675"/>
    </source>
</evidence>
<comment type="similarity">
    <text evidence="2">Belongs to the SLC13A/DASS transporter (TC 2.A.47) family. DIT1 subfamily.</text>
</comment>
<evidence type="ECO:0000313" key="7">
    <source>
        <dbReference type="EMBL" id="QAT64238.1"/>
    </source>
</evidence>
<proteinExistence type="inferred from homology"/>
<dbReference type="InterPro" id="IPR001898">
    <property type="entry name" value="SLC13A/DASS"/>
</dbReference>
<dbReference type="PANTHER" id="PTHR42826">
    <property type="entry name" value="DICARBOXYLATE TRANSPORTER 2.1, CHLOROPLASTIC"/>
    <property type="match status" value="1"/>
</dbReference>
<feature type="transmembrane region" description="Helical" evidence="6">
    <location>
        <begin position="277"/>
        <end position="294"/>
    </location>
</feature>
<feature type="transmembrane region" description="Helical" evidence="6">
    <location>
        <begin position="64"/>
        <end position="81"/>
    </location>
</feature>
<evidence type="ECO:0000256" key="1">
    <source>
        <dbReference type="ARBA" id="ARBA00004141"/>
    </source>
</evidence>
<evidence type="ECO:0000256" key="6">
    <source>
        <dbReference type="SAM" id="Phobius"/>
    </source>
</evidence>
<name>A0AAJ3YWI0_9BACI</name>
<feature type="transmembrane region" description="Helical" evidence="6">
    <location>
        <begin position="331"/>
        <end position="353"/>
    </location>
</feature>
<dbReference type="Proteomes" id="UP000288675">
    <property type="component" value="Chromosome"/>
</dbReference>
<feature type="transmembrane region" description="Helical" evidence="6">
    <location>
        <begin position="365"/>
        <end position="386"/>
    </location>
</feature>
<feature type="transmembrane region" description="Helical" evidence="6">
    <location>
        <begin position="182"/>
        <end position="204"/>
    </location>
</feature>
<organism evidence="7 8">
    <name type="scientific">Bacillus glycinifermentans</name>
    <dbReference type="NCBI Taxonomy" id="1664069"/>
    <lineage>
        <taxon>Bacteria</taxon>
        <taxon>Bacillati</taxon>
        <taxon>Bacillota</taxon>
        <taxon>Bacilli</taxon>
        <taxon>Bacillales</taxon>
        <taxon>Bacillaceae</taxon>
        <taxon>Bacillus</taxon>
    </lineage>
</organism>
<evidence type="ECO:0000256" key="5">
    <source>
        <dbReference type="ARBA" id="ARBA00023136"/>
    </source>
</evidence>
<dbReference type="RefSeq" id="WP_046130382.1">
    <property type="nucleotide sequence ID" value="NZ_CP035232.1"/>
</dbReference>
<evidence type="ECO:0000256" key="4">
    <source>
        <dbReference type="ARBA" id="ARBA00022989"/>
    </source>
</evidence>
<comment type="subcellular location">
    <subcellularLocation>
        <location evidence="1">Membrane</location>
        <topology evidence="1">Multi-pass membrane protein</topology>
    </subcellularLocation>
</comment>
<feature type="transmembrane region" description="Helical" evidence="6">
    <location>
        <begin position="449"/>
        <end position="472"/>
    </location>
</feature>
<evidence type="ECO:0000256" key="3">
    <source>
        <dbReference type="ARBA" id="ARBA00022692"/>
    </source>
</evidence>
<dbReference type="EMBL" id="CP035232">
    <property type="protein sequence ID" value="QAT64238.1"/>
    <property type="molecule type" value="Genomic_DNA"/>
</dbReference>
<dbReference type="InterPro" id="IPR030676">
    <property type="entry name" value="CitT-rel"/>
</dbReference>